<name>A0A9D4STX3_RHISA</name>
<feature type="domain" description="C2H2-type" evidence="13">
    <location>
        <begin position="403"/>
        <end position="432"/>
    </location>
</feature>
<dbReference type="GO" id="GO:0000981">
    <property type="term" value="F:DNA-binding transcription factor activity, RNA polymerase II-specific"/>
    <property type="evidence" value="ECO:0007669"/>
    <property type="project" value="TreeGrafter"/>
</dbReference>
<feature type="region of interest" description="Disordered" evidence="12">
    <location>
        <begin position="630"/>
        <end position="651"/>
    </location>
</feature>
<dbReference type="FunFam" id="3.30.160.60:FF:000036">
    <property type="entry name" value="GLI family zinc finger 3"/>
    <property type="match status" value="1"/>
</dbReference>
<evidence type="ECO:0000256" key="2">
    <source>
        <dbReference type="ARBA" id="ARBA00010831"/>
    </source>
</evidence>
<feature type="domain" description="C2H2-type" evidence="13">
    <location>
        <begin position="375"/>
        <end position="402"/>
    </location>
</feature>
<keyword evidence="5 11" id="KW-0863">Zinc-finger</keyword>
<protein>
    <recommendedName>
        <fullName evidence="13">C2H2-type domain-containing protein</fullName>
    </recommendedName>
</protein>
<evidence type="ECO:0000256" key="10">
    <source>
        <dbReference type="ARBA" id="ARBA00023242"/>
    </source>
</evidence>
<feature type="domain" description="C2H2-type" evidence="13">
    <location>
        <begin position="464"/>
        <end position="494"/>
    </location>
</feature>
<dbReference type="VEuPathDB" id="VectorBase:RSAN_052018"/>
<comment type="caution">
    <text evidence="14">The sequence shown here is derived from an EMBL/GenBank/DDBJ whole genome shotgun (WGS) entry which is preliminary data.</text>
</comment>
<evidence type="ECO:0000256" key="11">
    <source>
        <dbReference type="PROSITE-ProRule" id="PRU00042"/>
    </source>
</evidence>
<keyword evidence="10" id="KW-0539">Nucleus</keyword>
<dbReference type="PANTHER" id="PTHR45718">
    <property type="entry name" value="TRANSCRIPTIONAL ACTIVATOR CUBITUS INTERRUPTUS"/>
    <property type="match status" value="1"/>
</dbReference>
<comment type="similarity">
    <text evidence="2">Belongs to the GLI C2H2-type zinc-finger protein family.</text>
</comment>
<feature type="compositionally biased region" description="Low complexity" evidence="12">
    <location>
        <begin position="1089"/>
        <end position="1098"/>
    </location>
</feature>
<feature type="compositionally biased region" description="Low complexity" evidence="12">
    <location>
        <begin position="1"/>
        <end position="17"/>
    </location>
</feature>
<keyword evidence="3" id="KW-0479">Metal-binding</keyword>
<feature type="domain" description="C2H2-type" evidence="13">
    <location>
        <begin position="433"/>
        <end position="463"/>
    </location>
</feature>
<reference evidence="14" key="2">
    <citation type="submission" date="2021-09" db="EMBL/GenBank/DDBJ databases">
        <authorList>
            <person name="Jia N."/>
            <person name="Wang J."/>
            <person name="Shi W."/>
            <person name="Du L."/>
            <person name="Sun Y."/>
            <person name="Zhan W."/>
            <person name="Jiang J."/>
            <person name="Wang Q."/>
            <person name="Zhang B."/>
            <person name="Ji P."/>
            <person name="Sakyi L.B."/>
            <person name="Cui X."/>
            <person name="Yuan T."/>
            <person name="Jiang B."/>
            <person name="Yang W."/>
            <person name="Lam T.T.-Y."/>
            <person name="Chang Q."/>
            <person name="Ding S."/>
            <person name="Wang X."/>
            <person name="Zhu J."/>
            <person name="Ruan X."/>
            <person name="Zhao L."/>
            <person name="Wei J."/>
            <person name="Que T."/>
            <person name="Du C."/>
            <person name="Cheng J."/>
            <person name="Dai P."/>
            <person name="Han X."/>
            <person name="Huang E."/>
            <person name="Gao Y."/>
            <person name="Liu J."/>
            <person name="Shao H."/>
            <person name="Ye R."/>
            <person name="Li L."/>
            <person name="Wei W."/>
            <person name="Wang X."/>
            <person name="Wang C."/>
            <person name="Huo Q."/>
            <person name="Li W."/>
            <person name="Guo W."/>
            <person name="Chen H."/>
            <person name="Chen S."/>
            <person name="Zhou L."/>
            <person name="Zhou L."/>
            <person name="Ni X."/>
            <person name="Tian J."/>
            <person name="Zhou Y."/>
            <person name="Sheng Y."/>
            <person name="Liu T."/>
            <person name="Pan Y."/>
            <person name="Xia L."/>
            <person name="Li J."/>
            <person name="Zhao F."/>
            <person name="Cao W."/>
        </authorList>
    </citation>
    <scope>NUCLEOTIDE SEQUENCE</scope>
    <source>
        <strain evidence="14">Rsan-2018</strain>
        <tissue evidence="14">Larvae</tissue>
    </source>
</reference>
<evidence type="ECO:0000256" key="9">
    <source>
        <dbReference type="ARBA" id="ARBA00023163"/>
    </source>
</evidence>
<proteinExistence type="inferred from homology"/>
<dbReference type="FunFam" id="3.30.160.60:FF:000068">
    <property type="entry name" value="GLI family zinc finger 3"/>
    <property type="match status" value="1"/>
</dbReference>
<dbReference type="InterPro" id="IPR036236">
    <property type="entry name" value="Znf_C2H2_sf"/>
</dbReference>
<evidence type="ECO:0000256" key="7">
    <source>
        <dbReference type="ARBA" id="ARBA00023015"/>
    </source>
</evidence>
<dbReference type="PANTHER" id="PTHR45718:SF4">
    <property type="entry name" value="TRANSCRIPTIONAL ACTIVATOR CUBITUS INTERRUPTUS"/>
    <property type="match status" value="1"/>
</dbReference>
<dbReference type="GO" id="GO:0000978">
    <property type="term" value="F:RNA polymerase II cis-regulatory region sequence-specific DNA binding"/>
    <property type="evidence" value="ECO:0007669"/>
    <property type="project" value="TreeGrafter"/>
</dbReference>
<dbReference type="Proteomes" id="UP000821837">
    <property type="component" value="Chromosome 5"/>
</dbReference>
<sequence length="1169" mass="124905">MHTQARAGFGRASSRAAPVAERLEEATAPLASSLADRLAGAALQSAGLQDMAYLQQQQQQQVQQQVQQQQQQQQRRQNAADAAAVAAALQSPYRLSPYMDQVYSPFQASPPLAMRVLSPLDHRGIHMDYIQQMAALGQRGLMDFHAASAAVTPDIAFSAEGTRLASPRAGARGRKRALSSSPYSEGFDIGSMIRLSPNSLVSFMNGSRSSSASGSYGHLSAGTLSPAMNMGTPTVASHLQQLHQLNQLMRPLLLPGAGAFAPQTILPAPVVLGAPQGKVDMKDAASGRETASNIVSSTVDTEEARRRVKKEIDGASVDDDRDGSGDMRDEPGDFIETNCHWKECTREFPTQDDLVKHINNDHIHGNKKSFVCHWKDCSREEKPFKAQYMLVVHMRRHTGEKPHKCTFEGCSKAYSRLENLKTHLRSHTGEKPYMCEFPGCTKAFSNASDRAKHQNRTHSNEKPYVCKAPGCTKRYTDPSSLRKHVKTVHGAEFYANKKHKGSDGGPGDGSGALRDGLDPAASSEGSPRSDDGASKLASVSSPSVKSEDQGSPQHDSSPCEESTADGLGSFDQGSLDAPISDNSVSTTCGQLEALDTNDNAWDVMDPADLENVAITASMMLPPATPQSMEVLHEQEDSSSMQSQLGSPGSQNTQIGACAQGTASGAPPAALEYGGDQQHPNEGAMLSCGTDKAVEELDDLVLPDELINYLAQRERPGSAMSQAVSSVSQYDEIRNKNCGATTASGSLSNGRSCYSNSSFPKNGHQPHVANLQPKAACSMGSQPKSCSSGTCPQSAETSVAMGANQPFYQASQEAVPGCHPASSWHMQQQHQHQNIAQQPHPVPMGHVPQAPPPHQVPHQTTHHSGMHQPQQVCHPPASPMSAPLPPSPAPQTPSVQSAVATYGTSHSSSCQGACMHRSQSNQCSSYPPSARNSCLEKHAQYSQASQSLSNHKCSRCSNCSRSQPEIQCRSVSQSSRASMPPDTYRRTLEYVQQCQQLAATNAIEGPGVQDFPQVPVQPAAAVSQPQAVQPAIPAAQPVGGVQASAMLQPSDTPAQAGMVLSPGCNKVTSTTDKSEVQQCHLVEGLQQHQQQQTQQSSTTENCSTVPSPKVSPNKAAVQKNPVNSARALSARENRPHPHSPLLCTSNMVINDMSATLSSLMQETKCLQLLQ</sequence>
<dbReference type="PROSITE" id="PS00028">
    <property type="entry name" value="ZINC_FINGER_C2H2_1"/>
    <property type="match status" value="4"/>
</dbReference>
<feature type="compositionally biased region" description="Basic and acidic residues" evidence="12">
    <location>
        <begin position="302"/>
        <end position="313"/>
    </location>
</feature>
<keyword evidence="8" id="KW-0238">DNA-binding</keyword>
<keyword evidence="4" id="KW-0677">Repeat</keyword>
<dbReference type="Pfam" id="PF00096">
    <property type="entry name" value="zf-C2H2"/>
    <property type="match status" value="2"/>
</dbReference>
<evidence type="ECO:0000313" key="14">
    <source>
        <dbReference type="EMBL" id="KAH7951039.1"/>
    </source>
</evidence>
<dbReference type="PROSITE" id="PS50157">
    <property type="entry name" value="ZINC_FINGER_C2H2_2"/>
    <property type="match status" value="5"/>
</dbReference>
<feature type="region of interest" description="Disordered" evidence="12">
    <location>
        <begin position="1"/>
        <end position="21"/>
    </location>
</feature>
<evidence type="ECO:0000256" key="4">
    <source>
        <dbReference type="ARBA" id="ARBA00022737"/>
    </source>
</evidence>
<evidence type="ECO:0000256" key="3">
    <source>
        <dbReference type="ARBA" id="ARBA00022723"/>
    </source>
</evidence>
<reference evidence="14" key="1">
    <citation type="journal article" date="2020" name="Cell">
        <title>Large-Scale Comparative Analyses of Tick Genomes Elucidate Their Genetic Diversity and Vector Capacities.</title>
        <authorList>
            <consortium name="Tick Genome and Microbiome Consortium (TIGMIC)"/>
            <person name="Jia N."/>
            <person name="Wang J."/>
            <person name="Shi W."/>
            <person name="Du L."/>
            <person name="Sun Y."/>
            <person name="Zhan W."/>
            <person name="Jiang J.F."/>
            <person name="Wang Q."/>
            <person name="Zhang B."/>
            <person name="Ji P."/>
            <person name="Bell-Sakyi L."/>
            <person name="Cui X.M."/>
            <person name="Yuan T.T."/>
            <person name="Jiang B.G."/>
            <person name="Yang W.F."/>
            <person name="Lam T.T."/>
            <person name="Chang Q.C."/>
            <person name="Ding S.J."/>
            <person name="Wang X.J."/>
            <person name="Zhu J.G."/>
            <person name="Ruan X.D."/>
            <person name="Zhao L."/>
            <person name="Wei J.T."/>
            <person name="Ye R.Z."/>
            <person name="Que T.C."/>
            <person name="Du C.H."/>
            <person name="Zhou Y.H."/>
            <person name="Cheng J.X."/>
            <person name="Dai P.F."/>
            <person name="Guo W.B."/>
            <person name="Han X.H."/>
            <person name="Huang E.J."/>
            <person name="Li L.F."/>
            <person name="Wei W."/>
            <person name="Gao Y.C."/>
            <person name="Liu J.Z."/>
            <person name="Shao H.Z."/>
            <person name="Wang X."/>
            <person name="Wang C.C."/>
            <person name="Yang T.C."/>
            <person name="Huo Q.B."/>
            <person name="Li W."/>
            <person name="Chen H.Y."/>
            <person name="Chen S.E."/>
            <person name="Zhou L.G."/>
            <person name="Ni X.B."/>
            <person name="Tian J.H."/>
            <person name="Sheng Y."/>
            <person name="Liu T."/>
            <person name="Pan Y.S."/>
            <person name="Xia L.Y."/>
            <person name="Li J."/>
            <person name="Zhao F."/>
            <person name="Cao W.C."/>
        </authorList>
    </citation>
    <scope>NUCLEOTIDE SEQUENCE</scope>
    <source>
        <strain evidence="14">Rsan-2018</strain>
    </source>
</reference>
<keyword evidence="15" id="KW-1185">Reference proteome</keyword>
<keyword evidence="6" id="KW-0862">Zinc</keyword>
<dbReference type="SUPFAM" id="SSF57667">
    <property type="entry name" value="beta-beta-alpha zinc fingers"/>
    <property type="match status" value="3"/>
</dbReference>
<feature type="region of interest" description="Disordered" evidence="12">
    <location>
        <begin position="496"/>
        <end position="583"/>
    </location>
</feature>
<evidence type="ECO:0000256" key="8">
    <source>
        <dbReference type="ARBA" id="ARBA00023125"/>
    </source>
</evidence>
<dbReference type="GO" id="GO:0005634">
    <property type="term" value="C:nucleus"/>
    <property type="evidence" value="ECO:0007669"/>
    <property type="project" value="UniProtKB-SubCell"/>
</dbReference>
<dbReference type="GO" id="GO:0008270">
    <property type="term" value="F:zinc ion binding"/>
    <property type="evidence" value="ECO:0007669"/>
    <property type="project" value="UniProtKB-KW"/>
</dbReference>
<feature type="region of interest" description="Disordered" evidence="12">
    <location>
        <begin position="284"/>
        <end position="329"/>
    </location>
</feature>
<dbReference type="GO" id="GO:0140297">
    <property type="term" value="F:DNA-binding transcription factor binding"/>
    <property type="evidence" value="ECO:0007669"/>
    <property type="project" value="UniProtKB-ARBA"/>
</dbReference>
<accession>A0A9D4STX3</accession>
<feature type="compositionally biased region" description="Polar residues" evidence="12">
    <location>
        <begin position="537"/>
        <end position="560"/>
    </location>
</feature>
<evidence type="ECO:0000256" key="12">
    <source>
        <dbReference type="SAM" id="MobiDB-lite"/>
    </source>
</evidence>
<feature type="compositionally biased region" description="Low complexity" evidence="12">
    <location>
        <begin position="824"/>
        <end position="838"/>
    </location>
</feature>
<dbReference type="InterPro" id="IPR013087">
    <property type="entry name" value="Znf_C2H2_type"/>
</dbReference>
<feature type="compositionally biased region" description="Polar residues" evidence="12">
    <location>
        <begin position="637"/>
        <end position="651"/>
    </location>
</feature>
<feature type="compositionally biased region" description="Polar residues" evidence="12">
    <location>
        <begin position="289"/>
        <end position="299"/>
    </location>
</feature>
<feature type="domain" description="C2H2-type" evidence="13">
    <location>
        <begin position="337"/>
        <end position="369"/>
    </location>
</feature>
<dbReference type="FunFam" id="3.30.160.60:FF:000019">
    <property type="entry name" value="GLI family zinc finger 3"/>
    <property type="match status" value="1"/>
</dbReference>
<evidence type="ECO:0000256" key="6">
    <source>
        <dbReference type="ARBA" id="ARBA00022833"/>
    </source>
</evidence>
<dbReference type="GO" id="GO:0000122">
    <property type="term" value="P:negative regulation of transcription by RNA polymerase II"/>
    <property type="evidence" value="ECO:0007669"/>
    <property type="project" value="UniProtKB-ARBA"/>
</dbReference>
<keyword evidence="7" id="KW-0805">Transcription regulation</keyword>
<dbReference type="SMART" id="SM00355">
    <property type="entry name" value="ZnF_C2H2"/>
    <property type="match status" value="5"/>
</dbReference>
<organism evidence="14 15">
    <name type="scientific">Rhipicephalus sanguineus</name>
    <name type="common">Brown dog tick</name>
    <name type="synonym">Ixodes sanguineus</name>
    <dbReference type="NCBI Taxonomy" id="34632"/>
    <lineage>
        <taxon>Eukaryota</taxon>
        <taxon>Metazoa</taxon>
        <taxon>Ecdysozoa</taxon>
        <taxon>Arthropoda</taxon>
        <taxon>Chelicerata</taxon>
        <taxon>Arachnida</taxon>
        <taxon>Acari</taxon>
        <taxon>Parasitiformes</taxon>
        <taxon>Ixodida</taxon>
        <taxon>Ixodoidea</taxon>
        <taxon>Ixodidae</taxon>
        <taxon>Rhipicephalinae</taxon>
        <taxon>Rhipicephalus</taxon>
        <taxon>Rhipicephalus</taxon>
    </lineage>
</organism>
<dbReference type="FunFam" id="3.30.160.60:FF:000031">
    <property type="entry name" value="GLI family zinc finger 3"/>
    <property type="match status" value="1"/>
</dbReference>
<dbReference type="InterPro" id="IPR043359">
    <property type="entry name" value="GLI-like"/>
</dbReference>
<dbReference type="InterPro" id="IPR056436">
    <property type="entry name" value="Znf-C2H2_ZIC1-5/GLI1-3-like"/>
</dbReference>
<evidence type="ECO:0000313" key="15">
    <source>
        <dbReference type="Proteomes" id="UP000821837"/>
    </source>
</evidence>
<comment type="subcellular location">
    <subcellularLocation>
        <location evidence="1">Nucleus</location>
    </subcellularLocation>
</comment>
<evidence type="ECO:0000256" key="5">
    <source>
        <dbReference type="ARBA" id="ARBA00022771"/>
    </source>
</evidence>
<feature type="compositionally biased region" description="Pro residues" evidence="12">
    <location>
        <begin position="875"/>
        <end position="890"/>
    </location>
</feature>
<dbReference type="AlphaFoldDB" id="A0A9D4STX3"/>
<evidence type="ECO:0000256" key="1">
    <source>
        <dbReference type="ARBA" id="ARBA00004123"/>
    </source>
</evidence>
<keyword evidence="9" id="KW-0804">Transcription</keyword>
<feature type="region of interest" description="Disordered" evidence="12">
    <location>
        <begin position="1089"/>
        <end position="1120"/>
    </location>
</feature>
<dbReference type="EMBL" id="JABSTV010001251">
    <property type="protein sequence ID" value="KAH7951039.1"/>
    <property type="molecule type" value="Genomic_DNA"/>
</dbReference>
<dbReference type="FunFam" id="3.30.160.60:FF:000048">
    <property type="entry name" value="GLI family zinc finger 3"/>
    <property type="match status" value="1"/>
</dbReference>
<gene>
    <name evidence="14" type="ORF">HPB52_004517</name>
</gene>
<evidence type="ECO:0000259" key="13">
    <source>
        <dbReference type="PROSITE" id="PS50157"/>
    </source>
</evidence>
<dbReference type="Gene3D" id="3.30.160.60">
    <property type="entry name" value="Classic Zinc Finger"/>
    <property type="match status" value="5"/>
</dbReference>
<feature type="region of interest" description="Disordered" evidence="12">
    <location>
        <begin position="811"/>
        <end position="899"/>
    </location>
</feature>
<dbReference type="Pfam" id="PF23561">
    <property type="entry name" value="zf-C2H2_15"/>
    <property type="match status" value="1"/>
</dbReference>